<dbReference type="SMART" id="SM01381">
    <property type="entry name" value="7TM_GPCR_Srsx"/>
    <property type="match status" value="1"/>
</dbReference>
<feature type="compositionally biased region" description="Polar residues" evidence="10">
    <location>
        <begin position="708"/>
        <end position="717"/>
    </location>
</feature>
<feature type="transmembrane region" description="Helical" evidence="11">
    <location>
        <begin position="201"/>
        <end position="227"/>
    </location>
</feature>
<feature type="transmembrane region" description="Helical" evidence="11">
    <location>
        <begin position="910"/>
        <end position="937"/>
    </location>
</feature>
<feature type="compositionally biased region" description="Low complexity" evidence="10">
    <location>
        <begin position="836"/>
        <end position="854"/>
    </location>
</feature>
<keyword evidence="2" id="KW-1003">Cell membrane</keyword>
<evidence type="ECO:0000256" key="8">
    <source>
        <dbReference type="ARBA" id="ARBA00023224"/>
    </source>
</evidence>
<feature type="compositionally biased region" description="Polar residues" evidence="10">
    <location>
        <begin position="342"/>
        <end position="356"/>
    </location>
</feature>
<feature type="transmembrane region" description="Helical" evidence="11">
    <location>
        <begin position="247"/>
        <end position="272"/>
    </location>
</feature>
<evidence type="ECO:0000313" key="14">
    <source>
        <dbReference type="Proteomes" id="UP001283361"/>
    </source>
</evidence>
<dbReference type="InterPro" id="IPR000276">
    <property type="entry name" value="GPCR_Rhodpsn"/>
</dbReference>
<evidence type="ECO:0000259" key="12">
    <source>
        <dbReference type="PROSITE" id="PS50262"/>
    </source>
</evidence>
<dbReference type="GO" id="GO:0004993">
    <property type="term" value="F:G protein-coupled serotonin receptor activity"/>
    <property type="evidence" value="ECO:0007669"/>
    <property type="project" value="TreeGrafter"/>
</dbReference>
<keyword evidence="8 9" id="KW-0807">Transducer</keyword>
<evidence type="ECO:0000256" key="1">
    <source>
        <dbReference type="ARBA" id="ARBA00004651"/>
    </source>
</evidence>
<accession>A0AAE0Z5F9</accession>
<keyword evidence="4 11" id="KW-1133">Transmembrane helix</keyword>
<feature type="transmembrane region" description="Helical" evidence="11">
    <location>
        <begin position="81"/>
        <end position="109"/>
    </location>
</feature>
<feature type="compositionally biased region" description="Low complexity" evidence="10">
    <location>
        <begin position="460"/>
        <end position="491"/>
    </location>
</feature>
<dbReference type="PANTHER" id="PTHR24247">
    <property type="entry name" value="5-HYDROXYTRYPTAMINE RECEPTOR"/>
    <property type="match status" value="1"/>
</dbReference>
<dbReference type="InterPro" id="IPR017452">
    <property type="entry name" value="GPCR_Rhodpsn_7TM"/>
</dbReference>
<evidence type="ECO:0000256" key="11">
    <source>
        <dbReference type="SAM" id="Phobius"/>
    </source>
</evidence>
<dbReference type="GO" id="GO:0016907">
    <property type="term" value="F:G protein-coupled acetylcholine receptor activity"/>
    <property type="evidence" value="ECO:0007669"/>
    <property type="project" value="InterPro"/>
</dbReference>
<dbReference type="PRINTS" id="PR00237">
    <property type="entry name" value="GPCRRHODOPSN"/>
</dbReference>
<evidence type="ECO:0000313" key="13">
    <source>
        <dbReference type="EMBL" id="KAK3763070.1"/>
    </source>
</evidence>
<evidence type="ECO:0000256" key="7">
    <source>
        <dbReference type="ARBA" id="ARBA00023170"/>
    </source>
</evidence>
<dbReference type="PROSITE" id="PS50262">
    <property type="entry name" value="G_PROTEIN_RECEP_F1_2"/>
    <property type="match status" value="1"/>
</dbReference>
<comment type="caution">
    <text evidence="13">The sequence shown here is derived from an EMBL/GenBank/DDBJ whole genome shotgun (WGS) entry which is preliminary data.</text>
</comment>
<dbReference type="GO" id="GO:0007187">
    <property type="term" value="P:G protein-coupled receptor signaling pathway, coupled to cyclic nucleotide second messenger"/>
    <property type="evidence" value="ECO:0007669"/>
    <property type="project" value="TreeGrafter"/>
</dbReference>
<sequence>MALSSPAPGLSQDIAYIASTVATNLTSSMTQLIGTGSRAGDGGSTKPTPIPNSTTTLDPTYFTTSGGNENTTLDYPLLHPVWLQAILGILAGIVAVVTIVGNITVLLAFGLERTIRQPTNYFLASLAVSDLLIGTFSMPLYTQYLLNARWLLGPWLCDLWLSLDWTVCLTSQYTVFLITMDRFLSVKIPAKYRNWRTERKVLIMIAVTWIGPACVFFTSIIGWQFFVGEERPPEIELQCEVPFMADVWFTFFLTIAYYWITLFVMCILYVGIYKVALDLQKKSDAKQRKMQSTMELAGDNPAAAIRTFGDVDDGMGEGSNNNSSGGADSNIPPPPPPPVKAKNNSSKHAQSSSGGHSNRKSIKTALPCPAGAQEVNTTSFSVKKKKGQKTGPDDERSSSPAFDSDDENITGKSASGAQVGLVNSVLFANTGGLVRSLHGDMFFNSSQAAAAIVNGDNKNSSVSKPPATATTTPVTPGTASGTTTSTATTSPNYLQPPPYSSLGFASDTASDAEGSSSGVHRDAEYDSVYSSSASDHRLDKQTTPLLPKQDPAQESHRQTPNHSEIINKGRNFIDEKSFLAASLSSESSALLPAMVMNVSGPAPGKRKNMADGRTEEMYEEDEEDSDVADLDTASSPIWKRRTSLPPIATDVFDLEGEEEEEDDDDYEDEDDDRSDCLFITEYTTTTSAGDDLVTTPSSQQQPQLGSLKEQNQIGQCNDSKRPVDQGKFSNTAVAPHQQRPRADTANTLTSETTTYADTVTDDYSNSNTSPAHQHLHRKGEHNTPNNLSVGFRCDFDDEQDTYAGAMDSSPASNINNNNNNNNNSGGSASGSGNGSGSNFANANNPPPSETNTNEDSSRSESHCLAAVRRRDRRKDPNRLHTFVKSVRSRNSRRRNRRERKSKSENRARKALRTISFILGAFVLCWTPYHVCIMIMAICYSCVNNYLYQFSYWMCYLNSPINPFCYAFANAQFKRTFLRIMRFDWHRT</sequence>
<feature type="compositionally biased region" description="Low complexity" evidence="10">
    <location>
        <begin position="694"/>
        <end position="703"/>
    </location>
</feature>
<dbReference type="GO" id="GO:0030425">
    <property type="term" value="C:dendrite"/>
    <property type="evidence" value="ECO:0007669"/>
    <property type="project" value="TreeGrafter"/>
</dbReference>
<feature type="region of interest" description="Disordered" evidence="10">
    <location>
        <begin position="307"/>
        <end position="413"/>
    </location>
</feature>
<dbReference type="GO" id="GO:0045202">
    <property type="term" value="C:synapse"/>
    <property type="evidence" value="ECO:0007669"/>
    <property type="project" value="TreeGrafter"/>
</dbReference>
<feature type="compositionally biased region" description="Low complexity" evidence="10">
    <location>
        <begin position="749"/>
        <end position="762"/>
    </location>
</feature>
<keyword evidence="5 9" id="KW-0297">G-protein coupled receptor</keyword>
<dbReference type="GO" id="GO:0007197">
    <property type="term" value="P:adenylate cyclase-inhibiting G protein-coupled acetylcholine receptor signaling pathway"/>
    <property type="evidence" value="ECO:0007669"/>
    <property type="project" value="TreeGrafter"/>
</dbReference>
<evidence type="ECO:0000256" key="2">
    <source>
        <dbReference type="ARBA" id="ARBA00022475"/>
    </source>
</evidence>
<name>A0AAE0Z5F9_9GAST</name>
<dbReference type="GO" id="GO:0005886">
    <property type="term" value="C:plasma membrane"/>
    <property type="evidence" value="ECO:0007669"/>
    <property type="project" value="UniProtKB-SubCell"/>
</dbReference>
<comment type="similarity">
    <text evidence="9">Belongs to the G-protein coupled receptor 1 family.</text>
</comment>
<dbReference type="PRINTS" id="PR00243">
    <property type="entry name" value="MUSCARINICR"/>
</dbReference>
<feature type="compositionally biased region" description="Basic residues" evidence="10">
    <location>
        <begin position="886"/>
        <end position="900"/>
    </location>
</feature>
<evidence type="ECO:0000256" key="10">
    <source>
        <dbReference type="SAM" id="MobiDB-lite"/>
    </source>
</evidence>
<feature type="compositionally biased region" description="Low complexity" evidence="10">
    <location>
        <begin position="808"/>
        <end position="826"/>
    </location>
</feature>
<comment type="subcellular location">
    <subcellularLocation>
        <location evidence="1">Cell membrane</location>
        <topology evidence="1">Multi-pass membrane protein</topology>
    </subcellularLocation>
</comment>
<feature type="compositionally biased region" description="Acidic residues" evidence="10">
    <location>
        <begin position="652"/>
        <end position="673"/>
    </location>
</feature>
<feature type="region of interest" description="Disordered" evidence="10">
    <location>
        <begin position="456"/>
        <end position="568"/>
    </location>
</feature>
<feature type="domain" description="G-protein coupled receptors family 1 profile" evidence="12">
    <location>
        <begin position="101"/>
        <end position="965"/>
    </location>
</feature>
<dbReference type="SUPFAM" id="SSF81321">
    <property type="entry name" value="Family A G protein-coupled receptor-like"/>
    <property type="match status" value="2"/>
</dbReference>
<dbReference type="InterPro" id="IPR000995">
    <property type="entry name" value="Musac_Ach_rcpt"/>
</dbReference>
<protein>
    <recommendedName>
        <fullName evidence="12">G-protein coupled receptors family 1 profile domain-containing protein</fullName>
    </recommendedName>
</protein>
<feature type="transmembrane region" description="Helical" evidence="11">
    <location>
        <begin position="121"/>
        <end position="140"/>
    </location>
</feature>
<feature type="compositionally biased region" description="Polar residues" evidence="10">
    <location>
        <begin position="507"/>
        <end position="518"/>
    </location>
</feature>
<feature type="region of interest" description="Disordered" evidence="10">
    <location>
        <begin position="36"/>
        <end position="63"/>
    </location>
</feature>
<organism evidence="13 14">
    <name type="scientific">Elysia crispata</name>
    <name type="common">lettuce slug</name>
    <dbReference type="NCBI Taxonomy" id="231223"/>
    <lineage>
        <taxon>Eukaryota</taxon>
        <taxon>Metazoa</taxon>
        <taxon>Spiralia</taxon>
        <taxon>Lophotrochozoa</taxon>
        <taxon>Mollusca</taxon>
        <taxon>Gastropoda</taxon>
        <taxon>Heterobranchia</taxon>
        <taxon>Euthyneura</taxon>
        <taxon>Panpulmonata</taxon>
        <taxon>Sacoglossa</taxon>
        <taxon>Placobranchoidea</taxon>
        <taxon>Plakobranchidae</taxon>
        <taxon>Elysia</taxon>
    </lineage>
</organism>
<feature type="region of interest" description="Disordered" evidence="10">
    <location>
        <begin position="687"/>
        <end position="906"/>
    </location>
</feature>
<evidence type="ECO:0000256" key="9">
    <source>
        <dbReference type="RuleBase" id="RU000688"/>
    </source>
</evidence>
<dbReference type="PROSITE" id="PS00237">
    <property type="entry name" value="G_PROTEIN_RECEP_F1_1"/>
    <property type="match status" value="1"/>
</dbReference>
<evidence type="ECO:0000256" key="6">
    <source>
        <dbReference type="ARBA" id="ARBA00023136"/>
    </source>
</evidence>
<proteinExistence type="inferred from homology"/>
<feature type="compositionally biased region" description="Polar residues" evidence="10">
    <location>
        <begin position="45"/>
        <end position="63"/>
    </location>
</feature>
<feature type="compositionally biased region" description="Low complexity" evidence="10">
    <location>
        <begin position="318"/>
        <end position="330"/>
    </location>
</feature>
<evidence type="ECO:0000256" key="5">
    <source>
        <dbReference type="ARBA" id="ARBA00023040"/>
    </source>
</evidence>
<dbReference type="Proteomes" id="UP001283361">
    <property type="component" value="Unassembled WGS sequence"/>
</dbReference>
<dbReference type="EMBL" id="JAWDGP010004608">
    <property type="protein sequence ID" value="KAK3763070.1"/>
    <property type="molecule type" value="Genomic_DNA"/>
</dbReference>
<gene>
    <name evidence="13" type="ORF">RRG08_043357</name>
</gene>
<evidence type="ECO:0000256" key="3">
    <source>
        <dbReference type="ARBA" id="ARBA00022692"/>
    </source>
</evidence>
<keyword evidence="3 9" id="KW-0812">Transmembrane</keyword>
<keyword evidence="7 9" id="KW-0675">Receptor</keyword>
<dbReference type="Pfam" id="PF00001">
    <property type="entry name" value="7tm_1"/>
    <property type="match status" value="2"/>
</dbReference>
<dbReference type="Gene3D" id="1.20.1070.10">
    <property type="entry name" value="Rhodopsin 7-helix transmembrane proteins"/>
    <property type="match status" value="2"/>
</dbReference>
<dbReference type="AlphaFoldDB" id="A0AAE0Z5F9"/>
<reference evidence="13" key="1">
    <citation type="journal article" date="2023" name="G3 (Bethesda)">
        <title>A reference genome for the long-term kleptoplast-retaining sea slug Elysia crispata morphotype clarki.</title>
        <authorList>
            <person name="Eastman K.E."/>
            <person name="Pendleton A.L."/>
            <person name="Shaikh M.A."/>
            <person name="Suttiyut T."/>
            <person name="Ogas R."/>
            <person name="Tomko P."/>
            <person name="Gavelis G."/>
            <person name="Widhalm J.R."/>
            <person name="Wisecaver J.H."/>
        </authorList>
    </citation>
    <scope>NUCLEOTIDE SEQUENCE</scope>
    <source>
        <strain evidence="13">ECLA1</strain>
    </source>
</reference>
<dbReference type="PANTHER" id="PTHR24247:SF191">
    <property type="entry name" value="MUSCARINIC ACETYLCHOLINE RECEPTOR, B-TYPE, ISOFORM A"/>
    <property type="match status" value="1"/>
</dbReference>
<feature type="transmembrane region" description="Helical" evidence="11">
    <location>
        <begin position="949"/>
        <end position="968"/>
    </location>
</feature>
<evidence type="ECO:0000256" key="4">
    <source>
        <dbReference type="ARBA" id="ARBA00022989"/>
    </source>
</evidence>
<keyword evidence="6 11" id="KW-0472">Membrane</keyword>
<feature type="transmembrane region" description="Helical" evidence="11">
    <location>
        <begin position="160"/>
        <end position="180"/>
    </location>
</feature>
<feature type="region of interest" description="Disordered" evidence="10">
    <location>
        <begin position="649"/>
        <end position="675"/>
    </location>
</feature>
<keyword evidence="14" id="KW-1185">Reference proteome</keyword>